<protein>
    <submittedName>
        <fullName evidence="2">Uncharacterized protein</fullName>
    </submittedName>
</protein>
<name>A0A6H5GK49_9HEMI</name>
<feature type="region of interest" description="Disordered" evidence="1">
    <location>
        <begin position="1"/>
        <end position="21"/>
    </location>
</feature>
<proteinExistence type="predicted"/>
<accession>A0A6H5GK49</accession>
<evidence type="ECO:0000313" key="3">
    <source>
        <dbReference type="Proteomes" id="UP000479000"/>
    </source>
</evidence>
<evidence type="ECO:0000313" key="2">
    <source>
        <dbReference type="EMBL" id="CAB0003720.1"/>
    </source>
</evidence>
<evidence type="ECO:0000256" key="1">
    <source>
        <dbReference type="SAM" id="MobiDB-lite"/>
    </source>
</evidence>
<dbReference type="EMBL" id="CADCXU010013692">
    <property type="protein sequence ID" value="CAB0003720.1"/>
    <property type="molecule type" value="Genomic_DNA"/>
</dbReference>
<gene>
    <name evidence="2" type="ORF">NTEN_LOCUS9220</name>
</gene>
<dbReference type="OrthoDB" id="6816312at2759"/>
<keyword evidence="3" id="KW-1185">Reference proteome</keyword>
<organism evidence="2 3">
    <name type="scientific">Nesidiocoris tenuis</name>
    <dbReference type="NCBI Taxonomy" id="355587"/>
    <lineage>
        <taxon>Eukaryota</taxon>
        <taxon>Metazoa</taxon>
        <taxon>Ecdysozoa</taxon>
        <taxon>Arthropoda</taxon>
        <taxon>Hexapoda</taxon>
        <taxon>Insecta</taxon>
        <taxon>Pterygota</taxon>
        <taxon>Neoptera</taxon>
        <taxon>Paraneoptera</taxon>
        <taxon>Hemiptera</taxon>
        <taxon>Heteroptera</taxon>
        <taxon>Panheteroptera</taxon>
        <taxon>Cimicomorpha</taxon>
        <taxon>Miridae</taxon>
        <taxon>Dicyphina</taxon>
        <taxon>Nesidiocoris</taxon>
    </lineage>
</organism>
<reference evidence="2 3" key="1">
    <citation type="submission" date="2020-02" db="EMBL/GenBank/DDBJ databases">
        <authorList>
            <person name="Ferguson B K."/>
        </authorList>
    </citation>
    <scope>NUCLEOTIDE SEQUENCE [LARGE SCALE GENOMIC DNA]</scope>
</reference>
<dbReference type="AlphaFoldDB" id="A0A6H5GK49"/>
<dbReference type="Proteomes" id="UP000479000">
    <property type="component" value="Unassembled WGS sequence"/>
</dbReference>
<feature type="compositionally biased region" description="Polar residues" evidence="1">
    <location>
        <begin position="1"/>
        <end position="15"/>
    </location>
</feature>
<sequence>MTDLLYQSSTPNSPTDGGFRMGIREGCRSPVIGRYTGIDERPLGLGLCDLKHSKSDDLVLQSAPISPPEIQHGISEASLQIQREACVVYEDDLASGNLPVYFSDSETLKSPSIPEKPLLKITGDFGDGMSSKRSSQYIHDRIDPEDSIKDIISENDFYSSARDRRENFRDIPQSGQITPSQSIGAILDLLSTIILRN</sequence>